<keyword evidence="1" id="KW-0812">Transmembrane</keyword>
<evidence type="ECO:0000313" key="3">
    <source>
        <dbReference type="Proteomes" id="UP000194464"/>
    </source>
</evidence>
<proteinExistence type="predicted"/>
<feature type="transmembrane region" description="Helical" evidence="1">
    <location>
        <begin position="143"/>
        <end position="166"/>
    </location>
</feature>
<feature type="transmembrane region" description="Helical" evidence="1">
    <location>
        <begin position="58"/>
        <end position="76"/>
    </location>
</feature>
<accession>A0ABY1REJ1</accession>
<evidence type="ECO:0000313" key="2">
    <source>
        <dbReference type="EMBL" id="SMQ72348.1"/>
    </source>
</evidence>
<keyword evidence="3" id="KW-1185">Reference proteome</keyword>
<dbReference type="EMBL" id="FXWJ01000004">
    <property type="protein sequence ID" value="SMQ72348.1"/>
    <property type="molecule type" value="Genomic_DNA"/>
</dbReference>
<feature type="transmembrane region" description="Helical" evidence="1">
    <location>
        <begin position="21"/>
        <end position="43"/>
    </location>
</feature>
<dbReference type="Proteomes" id="UP000194464">
    <property type="component" value="Unassembled WGS sequence"/>
</dbReference>
<sequence>MAQTQNIQAFRKVVDEPLATWPSAFVVLLAVLGVGFVTAAAYVGPLDGYSEEELAETLPIFVSSFGAFVLAAGVVVQQGAGTVQVRIDAVVRAVERLTEPTPAPSPGTPADEALLRRFGAEMAGYIETVTRLRRRLGLAKRTSAGLVGSAVVILGSGAALSCWALPVLT</sequence>
<comment type="caution">
    <text evidence="2">The sequence shown here is derived from an EMBL/GenBank/DDBJ whole genome shotgun (WGS) entry which is preliminary data.</text>
</comment>
<organism evidence="2 3">
    <name type="scientific">Plantibacter elymi</name>
    <name type="common">nom. nud.</name>
    <dbReference type="NCBI Taxonomy" id="199708"/>
    <lineage>
        <taxon>Bacteria</taxon>
        <taxon>Bacillati</taxon>
        <taxon>Actinomycetota</taxon>
        <taxon>Actinomycetes</taxon>
        <taxon>Micrococcales</taxon>
        <taxon>Microbacteriaceae</taxon>
        <taxon>Plantibacter</taxon>
    </lineage>
</organism>
<reference evidence="2 3" key="1">
    <citation type="submission" date="2017-04" db="EMBL/GenBank/DDBJ databases">
        <authorList>
            <person name="Varghese N."/>
            <person name="Submissions S."/>
        </authorList>
    </citation>
    <scope>NUCLEOTIDE SEQUENCE [LARGE SCALE GENOMIC DNA]</scope>
    <source>
        <strain evidence="2 3">VKM Ac-1784</strain>
    </source>
</reference>
<name>A0ABY1REJ1_9MICO</name>
<gene>
    <name evidence="2" type="ORF">SAMN06295909_2645</name>
</gene>
<keyword evidence="1" id="KW-0472">Membrane</keyword>
<evidence type="ECO:0000256" key="1">
    <source>
        <dbReference type="SAM" id="Phobius"/>
    </source>
</evidence>
<dbReference type="RefSeq" id="WP_086474404.1">
    <property type="nucleotide sequence ID" value="NZ_FXWJ01000004.1"/>
</dbReference>
<keyword evidence="1" id="KW-1133">Transmembrane helix</keyword>
<protein>
    <submittedName>
        <fullName evidence="2">Uncharacterized protein</fullName>
    </submittedName>
</protein>